<reference evidence="2" key="1">
    <citation type="submission" date="2021-01" db="EMBL/GenBank/DDBJ databases">
        <authorList>
            <person name="Corre E."/>
            <person name="Pelletier E."/>
            <person name="Niang G."/>
            <person name="Scheremetjew M."/>
            <person name="Finn R."/>
            <person name="Kale V."/>
            <person name="Holt S."/>
            <person name="Cochrane G."/>
            <person name="Meng A."/>
            <person name="Brown T."/>
            <person name="Cohen L."/>
        </authorList>
    </citation>
    <scope>NUCLEOTIDE SEQUENCE</scope>
    <source>
        <strain evidence="2">RCC1871</strain>
    </source>
</reference>
<protein>
    <submittedName>
        <fullName evidence="2">Uncharacterized protein</fullName>
    </submittedName>
</protein>
<evidence type="ECO:0000313" key="2">
    <source>
        <dbReference type="EMBL" id="CAE0189032.1"/>
    </source>
</evidence>
<organism evidence="2">
    <name type="scientific">Chloropicon roscoffensis</name>
    <dbReference type="NCBI Taxonomy" id="1461544"/>
    <lineage>
        <taxon>Eukaryota</taxon>
        <taxon>Viridiplantae</taxon>
        <taxon>Chlorophyta</taxon>
        <taxon>Chloropicophyceae</taxon>
        <taxon>Chloropicales</taxon>
        <taxon>Chloropicaceae</taxon>
        <taxon>Chloropicon</taxon>
    </lineage>
</organism>
<dbReference type="AlphaFoldDB" id="A0A7S3CAC1"/>
<proteinExistence type="predicted"/>
<name>A0A7S3CAC1_9CHLO</name>
<evidence type="ECO:0000256" key="1">
    <source>
        <dbReference type="SAM" id="MobiDB-lite"/>
    </source>
</evidence>
<feature type="region of interest" description="Disordered" evidence="1">
    <location>
        <begin position="89"/>
        <end position="113"/>
    </location>
</feature>
<gene>
    <name evidence="2" type="ORF">CROS1456_LOCUS2103</name>
</gene>
<dbReference type="EMBL" id="HBHZ01002686">
    <property type="protein sequence ID" value="CAE0189032.1"/>
    <property type="molecule type" value="Transcribed_RNA"/>
</dbReference>
<accession>A0A7S3CAC1</accession>
<sequence length="113" mass="11782">MPPVPPKALPYCLCAPYEVVASTASSPLATSAASGFVCACVAAACWATWVTSTEVGVAFPLDICQGFAGGAPDMVVRARFLLLLPSPNEPCSATDVSQDQARSRGRNPRPLER</sequence>
<feature type="compositionally biased region" description="Polar residues" evidence="1">
    <location>
        <begin position="89"/>
        <end position="100"/>
    </location>
</feature>